<evidence type="ECO:0000313" key="2">
    <source>
        <dbReference type="EMBL" id="KAJ1140819.1"/>
    </source>
</evidence>
<proteinExistence type="predicted"/>
<name>A0AAV7QK24_PLEWA</name>
<feature type="region of interest" description="Disordered" evidence="1">
    <location>
        <begin position="1"/>
        <end position="25"/>
    </location>
</feature>
<keyword evidence="3" id="KW-1185">Reference proteome</keyword>
<protein>
    <submittedName>
        <fullName evidence="2">Uncharacterized protein</fullName>
    </submittedName>
</protein>
<dbReference type="AlphaFoldDB" id="A0AAV7QK24"/>
<accession>A0AAV7QK24</accession>
<evidence type="ECO:0000313" key="3">
    <source>
        <dbReference type="Proteomes" id="UP001066276"/>
    </source>
</evidence>
<sequence>MPSRPGMETRGSKHAPAAEETRLCDASASVDSSHYQTAGSRDACVPTSHVTRRKHCFAWRGEVDGMRRVSASLCS</sequence>
<comment type="caution">
    <text evidence="2">The sequence shown here is derived from an EMBL/GenBank/DDBJ whole genome shotgun (WGS) entry which is preliminary data.</text>
</comment>
<gene>
    <name evidence="2" type="ORF">NDU88_007157</name>
</gene>
<dbReference type="Proteomes" id="UP001066276">
    <property type="component" value="Chromosome 6"/>
</dbReference>
<evidence type="ECO:0000256" key="1">
    <source>
        <dbReference type="SAM" id="MobiDB-lite"/>
    </source>
</evidence>
<reference evidence="2" key="1">
    <citation type="journal article" date="2022" name="bioRxiv">
        <title>Sequencing and chromosome-scale assembly of the giantPleurodeles waltlgenome.</title>
        <authorList>
            <person name="Brown T."/>
            <person name="Elewa A."/>
            <person name="Iarovenko S."/>
            <person name="Subramanian E."/>
            <person name="Araus A.J."/>
            <person name="Petzold A."/>
            <person name="Susuki M."/>
            <person name="Suzuki K.-i.T."/>
            <person name="Hayashi T."/>
            <person name="Toyoda A."/>
            <person name="Oliveira C."/>
            <person name="Osipova E."/>
            <person name="Leigh N.D."/>
            <person name="Simon A."/>
            <person name="Yun M.H."/>
        </authorList>
    </citation>
    <scope>NUCLEOTIDE SEQUENCE</scope>
    <source>
        <strain evidence="2">20211129_DDA</strain>
        <tissue evidence="2">Liver</tissue>
    </source>
</reference>
<organism evidence="2 3">
    <name type="scientific">Pleurodeles waltl</name>
    <name type="common">Iberian ribbed newt</name>
    <dbReference type="NCBI Taxonomy" id="8319"/>
    <lineage>
        <taxon>Eukaryota</taxon>
        <taxon>Metazoa</taxon>
        <taxon>Chordata</taxon>
        <taxon>Craniata</taxon>
        <taxon>Vertebrata</taxon>
        <taxon>Euteleostomi</taxon>
        <taxon>Amphibia</taxon>
        <taxon>Batrachia</taxon>
        <taxon>Caudata</taxon>
        <taxon>Salamandroidea</taxon>
        <taxon>Salamandridae</taxon>
        <taxon>Pleurodelinae</taxon>
        <taxon>Pleurodeles</taxon>
    </lineage>
</organism>
<dbReference type="EMBL" id="JANPWB010000010">
    <property type="protein sequence ID" value="KAJ1140819.1"/>
    <property type="molecule type" value="Genomic_DNA"/>
</dbReference>